<dbReference type="EMBL" id="AUZY01009531">
    <property type="protein sequence ID" value="EQD41755.1"/>
    <property type="molecule type" value="Genomic_DNA"/>
</dbReference>
<evidence type="ECO:0000259" key="4">
    <source>
        <dbReference type="Pfam" id="PF17863"/>
    </source>
</evidence>
<feature type="non-terminal residue" evidence="5">
    <location>
        <position position="1"/>
    </location>
</feature>
<evidence type="ECO:0000313" key="5">
    <source>
        <dbReference type="EMBL" id="EQD41755.1"/>
    </source>
</evidence>
<dbReference type="GO" id="GO:0005524">
    <property type="term" value="F:ATP binding"/>
    <property type="evidence" value="ECO:0007669"/>
    <property type="project" value="UniProtKB-KW"/>
</dbReference>
<dbReference type="Pfam" id="PF07726">
    <property type="entry name" value="AAA_3"/>
    <property type="match status" value="1"/>
</dbReference>
<dbReference type="Gene3D" id="3.40.50.300">
    <property type="entry name" value="P-loop containing nucleotide triphosphate hydrolases"/>
    <property type="match status" value="1"/>
</dbReference>
<name>T1AIE1_9ZZZZ</name>
<comment type="caution">
    <text evidence="5">The sequence shown here is derived from an EMBL/GenBank/DDBJ whole genome shotgun (WGS) entry which is preliminary data.</text>
</comment>
<keyword evidence="1" id="KW-0547">Nucleotide-binding</keyword>
<proteinExistence type="predicted"/>
<dbReference type="Gene3D" id="1.10.8.80">
    <property type="entry name" value="Magnesium chelatase subunit I, C-Terminal domain"/>
    <property type="match status" value="1"/>
</dbReference>
<dbReference type="SUPFAM" id="SSF52540">
    <property type="entry name" value="P-loop containing nucleoside triphosphate hydrolases"/>
    <property type="match status" value="1"/>
</dbReference>
<dbReference type="CDD" id="cd00009">
    <property type="entry name" value="AAA"/>
    <property type="match status" value="1"/>
</dbReference>
<feature type="domain" description="ChlI/MoxR AAA lid" evidence="4">
    <location>
        <begin position="230"/>
        <end position="301"/>
    </location>
</feature>
<evidence type="ECO:0000259" key="3">
    <source>
        <dbReference type="Pfam" id="PF07726"/>
    </source>
</evidence>
<dbReference type="InterPro" id="IPR050764">
    <property type="entry name" value="CbbQ/NirQ/NorQ/GpvN"/>
</dbReference>
<dbReference type="FunFam" id="3.40.50.300:FF:000640">
    <property type="entry name" value="MoxR family ATPase"/>
    <property type="match status" value="1"/>
</dbReference>
<dbReference type="PANTHER" id="PTHR42759:SF5">
    <property type="entry name" value="METHANOL DEHYDROGENASE REGULATOR"/>
    <property type="match status" value="1"/>
</dbReference>
<organism evidence="5">
    <name type="scientific">mine drainage metagenome</name>
    <dbReference type="NCBI Taxonomy" id="410659"/>
    <lineage>
        <taxon>unclassified sequences</taxon>
        <taxon>metagenomes</taxon>
        <taxon>ecological metagenomes</taxon>
    </lineage>
</organism>
<dbReference type="InterPro" id="IPR027417">
    <property type="entry name" value="P-loop_NTPase"/>
</dbReference>
<gene>
    <name evidence="5" type="ORF">B1B_14390</name>
</gene>
<dbReference type="PIRSF" id="PIRSF002849">
    <property type="entry name" value="AAA_ATPase_chaperone_MoxR_prd"/>
    <property type="match status" value="1"/>
</dbReference>
<accession>T1AIE1</accession>
<evidence type="ECO:0000256" key="1">
    <source>
        <dbReference type="ARBA" id="ARBA00022741"/>
    </source>
</evidence>
<reference evidence="5" key="1">
    <citation type="submission" date="2013-08" db="EMBL/GenBank/DDBJ databases">
        <authorList>
            <person name="Mendez C."/>
            <person name="Richter M."/>
            <person name="Ferrer M."/>
            <person name="Sanchez J."/>
        </authorList>
    </citation>
    <scope>NUCLEOTIDE SEQUENCE</scope>
</reference>
<evidence type="ECO:0000256" key="2">
    <source>
        <dbReference type="ARBA" id="ARBA00022840"/>
    </source>
</evidence>
<dbReference type="Pfam" id="PF17863">
    <property type="entry name" value="AAA_lid_2"/>
    <property type="match status" value="1"/>
</dbReference>
<reference evidence="5" key="2">
    <citation type="journal article" date="2014" name="ISME J.">
        <title>Microbial stratification in low pH oxic and suboxic macroscopic growths along an acid mine drainage.</title>
        <authorList>
            <person name="Mendez-Garcia C."/>
            <person name="Mesa V."/>
            <person name="Sprenger R.R."/>
            <person name="Richter M."/>
            <person name="Diez M.S."/>
            <person name="Solano J."/>
            <person name="Bargiela R."/>
            <person name="Golyshina O.V."/>
            <person name="Manteca A."/>
            <person name="Ramos J.L."/>
            <person name="Gallego J.R."/>
            <person name="Llorente I."/>
            <person name="Martins Dos Santos V.A."/>
            <person name="Jensen O.N."/>
            <person name="Pelaez A.I."/>
            <person name="Sanchez J."/>
            <person name="Ferrer M."/>
        </authorList>
    </citation>
    <scope>NUCLEOTIDE SEQUENCE</scope>
</reference>
<dbReference type="PANTHER" id="PTHR42759">
    <property type="entry name" value="MOXR FAMILY PROTEIN"/>
    <property type="match status" value="1"/>
</dbReference>
<protein>
    <submittedName>
        <fullName evidence="5">Methanol dehydrogenase regulatory protein</fullName>
    </submittedName>
</protein>
<feature type="domain" description="ATPase AAA-3" evidence="3">
    <location>
        <begin position="38"/>
        <end position="167"/>
    </location>
</feature>
<keyword evidence="2" id="KW-0067">ATP-binding</keyword>
<dbReference type="InterPro" id="IPR011703">
    <property type="entry name" value="ATPase_AAA-3"/>
</dbReference>
<dbReference type="InterPro" id="IPR041628">
    <property type="entry name" value="ChlI/MoxR_AAA_lid"/>
</dbReference>
<dbReference type="GO" id="GO:0016887">
    <property type="term" value="F:ATP hydrolysis activity"/>
    <property type="evidence" value="ECO:0007669"/>
    <property type="project" value="InterPro"/>
</dbReference>
<dbReference type="AlphaFoldDB" id="T1AIE1"/>
<sequence length="317" mass="34239">AAATDTVRKLADAVGTVIVGNRVQIDLCTIAWLWGGDVLIEDVPGVGKTMLAKALARATGCHFDRVQFTPDLLPGDITGANIYHPSQGVFEFRKGPVFTQILLADEINRATPKTQSALLEAMEERQVTVDGTTHPLPDPFVVLATQNPIEYQGTFALPEAQVDRFLVRVSLGYADLAGELEILDRFGTSSPLDELLPVTSPRDFPELRRAVSAVHVDDGLKEYLVRIVQRTRHHPDLALGASARASLGLLRASQARALIQGREYVVPDDIKELAGPVLLHRLVLRANAELRGATGDAILDEVLDTEAVPVGGRRAAG</sequence>